<evidence type="ECO:0008006" key="3">
    <source>
        <dbReference type="Google" id="ProtNLM"/>
    </source>
</evidence>
<dbReference type="InterPro" id="IPR043131">
    <property type="entry name" value="BCAT-like_N"/>
</dbReference>
<dbReference type="AlphaFoldDB" id="A0A9W9F693"/>
<dbReference type="InterPro" id="IPR036038">
    <property type="entry name" value="Aminotransferase-like"/>
</dbReference>
<dbReference type="SUPFAM" id="SSF56752">
    <property type="entry name" value="D-aminoacid aminotransferase-like PLP-dependent enzymes"/>
    <property type="match status" value="1"/>
</dbReference>
<sequence length="268" mass="29972">MSSSSPVTINGHATPAFDIFSSLRYDPELPKLASQHPEHFPEPLNSPYYLLAHHRDRLINAARYFEWKKAFEEGPAWMKGDLNSLQEFLDSRIPDRHRPWRLKLVVHRSGHAWCEIAEAGPIDPLNFMVPGSGARSDPSPWRVFVDSKATFPSGFTAHKTTARDDYTDARLRSGITTPTQTDEVLIINNNGEVMEGSITTPYFRRRGGSSWVTPPLKCGGNAGTTRRYALAQGFCTEQVITVSDLVDGEECWLSNGVRGFIRAVVVLK</sequence>
<dbReference type="InterPro" id="IPR043132">
    <property type="entry name" value="BCAT-like_C"/>
</dbReference>
<gene>
    <name evidence="1" type="ORF">N7456_010246</name>
</gene>
<name>A0A9W9F693_9EURO</name>
<dbReference type="Gene3D" id="3.30.470.10">
    <property type="match status" value="1"/>
</dbReference>
<dbReference type="Pfam" id="PF01063">
    <property type="entry name" value="Aminotran_4"/>
    <property type="match status" value="1"/>
</dbReference>
<protein>
    <recommendedName>
        <fullName evidence="3">Aminotransferase, class IV</fullName>
    </recommendedName>
</protein>
<dbReference type="InterPro" id="IPR001544">
    <property type="entry name" value="Aminotrans_IV"/>
</dbReference>
<proteinExistence type="predicted"/>
<organism evidence="1 2">
    <name type="scientific">Penicillium angulare</name>
    <dbReference type="NCBI Taxonomy" id="116970"/>
    <lineage>
        <taxon>Eukaryota</taxon>
        <taxon>Fungi</taxon>
        <taxon>Dikarya</taxon>
        <taxon>Ascomycota</taxon>
        <taxon>Pezizomycotina</taxon>
        <taxon>Eurotiomycetes</taxon>
        <taxon>Eurotiomycetidae</taxon>
        <taxon>Eurotiales</taxon>
        <taxon>Aspergillaceae</taxon>
        <taxon>Penicillium</taxon>
    </lineage>
</organism>
<dbReference type="EMBL" id="JAPQKH010000006">
    <property type="protein sequence ID" value="KAJ5094385.1"/>
    <property type="molecule type" value="Genomic_DNA"/>
</dbReference>
<dbReference type="Gene3D" id="3.20.10.10">
    <property type="entry name" value="D-amino Acid Aminotransferase, subunit A, domain 2"/>
    <property type="match status" value="1"/>
</dbReference>
<evidence type="ECO:0000313" key="2">
    <source>
        <dbReference type="Proteomes" id="UP001149165"/>
    </source>
</evidence>
<dbReference type="OrthoDB" id="5288718at2759"/>
<reference evidence="1" key="1">
    <citation type="submission" date="2022-11" db="EMBL/GenBank/DDBJ databases">
        <authorList>
            <person name="Petersen C."/>
        </authorList>
    </citation>
    <scope>NUCLEOTIDE SEQUENCE</scope>
    <source>
        <strain evidence="1">IBT 30069</strain>
    </source>
</reference>
<accession>A0A9W9F693</accession>
<dbReference type="GO" id="GO:0003824">
    <property type="term" value="F:catalytic activity"/>
    <property type="evidence" value="ECO:0007669"/>
    <property type="project" value="InterPro"/>
</dbReference>
<dbReference type="Proteomes" id="UP001149165">
    <property type="component" value="Unassembled WGS sequence"/>
</dbReference>
<reference evidence="1" key="2">
    <citation type="journal article" date="2023" name="IMA Fungus">
        <title>Comparative genomic study of the Penicillium genus elucidates a diverse pangenome and 15 lateral gene transfer events.</title>
        <authorList>
            <person name="Petersen C."/>
            <person name="Sorensen T."/>
            <person name="Nielsen M.R."/>
            <person name="Sondergaard T.E."/>
            <person name="Sorensen J.L."/>
            <person name="Fitzpatrick D.A."/>
            <person name="Frisvad J.C."/>
            <person name="Nielsen K.L."/>
        </authorList>
    </citation>
    <scope>NUCLEOTIDE SEQUENCE</scope>
    <source>
        <strain evidence="1">IBT 30069</strain>
    </source>
</reference>
<comment type="caution">
    <text evidence="1">The sequence shown here is derived from an EMBL/GenBank/DDBJ whole genome shotgun (WGS) entry which is preliminary data.</text>
</comment>
<keyword evidence="2" id="KW-1185">Reference proteome</keyword>
<evidence type="ECO:0000313" key="1">
    <source>
        <dbReference type="EMBL" id="KAJ5094385.1"/>
    </source>
</evidence>